<sequence>MLIDCGQCAVRGDACADCVVTFLTAGMPLDAPALPDGAASAYAAPPDLDAAERGAIDVLARSGLVPPLRLEPRRRAG</sequence>
<gene>
    <name evidence="1" type="ORF">Q6348_12180</name>
</gene>
<organism evidence="1 2">
    <name type="scientific">Actinotalea lenta</name>
    <dbReference type="NCBI Taxonomy" id="3064654"/>
    <lineage>
        <taxon>Bacteria</taxon>
        <taxon>Bacillati</taxon>
        <taxon>Actinomycetota</taxon>
        <taxon>Actinomycetes</taxon>
        <taxon>Micrococcales</taxon>
        <taxon>Cellulomonadaceae</taxon>
        <taxon>Actinotalea</taxon>
    </lineage>
</organism>
<reference evidence="1 2" key="1">
    <citation type="submission" date="2023-07" db="EMBL/GenBank/DDBJ databases">
        <title>Description of novel actinomycetes strains, isolated from tidal flat sediment.</title>
        <authorList>
            <person name="Lu C."/>
        </authorList>
    </citation>
    <scope>NUCLEOTIDE SEQUENCE [LARGE SCALE GENOMIC DNA]</scope>
    <source>
        <strain evidence="1 2">SYSU T00b441</strain>
    </source>
</reference>
<evidence type="ECO:0000313" key="1">
    <source>
        <dbReference type="EMBL" id="MDO8107953.1"/>
    </source>
</evidence>
<protein>
    <submittedName>
        <fullName evidence="1">Uncharacterized protein</fullName>
    </submittedName>
</protein>
<comment type="caution">
    <text evidence="1">The sequence shown here is derived from an EMBL/GenBank/DDBJ whole genome shotgun (WGS) entry which is preliminary data.</text>
</comment>
<keyword evidence="2" id="KW-1185">Reference proteome</keyword>
<accession>A0ABT9DEP3</accession>
<name>A0ABT9DEP3_9CELL</name>
<dbReference type="EMBL" id="JAUQYP010000001">
    <property type="protein sequence ID" value="MDO8107953.1"/>
    <property type="molecule type" value="Genomic_DNA"/>
</dbReference>
<proteinExistence type="predicted"/>
<dbReference type="Proteomes" id="UP001232536">
    <property type="component" value="Unassembled WGS sequence"/>
</dbReference>
<evidence type="ECO:0000313" key="2">
    <source>
        <dbReference type="Proteomes" id="UP001232536"/>
    </source>
</evidence>
<dbReference type="RefSeq" id="WP_304601546.1">
    <property type="nucleotide sequence ID" value="NZ_JAUQYP010000001.1"/>
</dbReference>